<dbReference type="InterPro" id="IPR021496">
    <property type="entry name" value="DUF3150"/>
</dbReference>
<dbReference type="RefSeq" id="WP_242289028.1">
    <property type="nucleotide sequence ID" value="NZ_JAKKSL010000007.1"/>
</dbReference>
<evidence type="ECO:0000313" key="2">
    <source>
        <dbReference type="Proteomes" id="UP001139646"/>
    </source>
</evidence>
<protein>
    <submittedName>
        <fullName evidence="1">DUF3150 domain-containing protein</fullName>
    </submittedName>
</protein>
<sequence>MNFDIATAKKIAADAVNNTDLDIKSGACLVSVKVQGSCGQSTLPKSKTIIDGASLDSDLVKGTALQWFPKEELRFSNRILQQVTRLLGSCGVSYGKGMTLVPLASLVDLKHDLNSLENEFDAELQTLCGRYQEIIRQHQIKNPDVAELIGRHALTEGEFKSRFIFRVMPPMAMSPLFEEDEGAVVADVVSTLWDEVAEDAAKLHKNSFARKEKVSQKAVSAIKKLRRKLANLGFLEPKIDTVVDAFDKALAALPKTGYIVEESLHKLGHFVLQAANVDTLKSMAGIGSLPSEEEEDNENADLVSDFEGSMSTTTVVTDSKPEVEEVEAITDADIEGVMSTTTVITDSKPEVEEVKTITNADINEVFESVVPDEEIEALADTESFGDAFIASTVAVEDQFAGFGNF</sequence>
<name>A0ABS9X6V5_9GAMM</name>
<dbReference type="Pfam" id="PF11348">
    <property type="entry name" value="DUF3150"/>
    <property type="match status" value="1"/>
</dbReference>
<dbReference type="Proteomes" id="UP001139646">
    <property type="component" value="Unassembled WGS sequence"/>
</dbReference>
<organism evidence="1 2">
    <name type="scientific">Colwellia maritima</name>
    <dbReference type="NCBI Taxonomy" id="2912588"/>
    <lineage>
        <taxon>Bacteria</taxon>
        <taxon>Pseudomonadati</taxon>
        <taxon>Pseudomonadota</taxon>
        <taxon>Gammaproteobacteria</taxon>
        <taxon>Alteromonadales</taxon>
        <taxon>Colwelliaceae</taxon>
        <taxon>Colwellia</taxon>
    </lineage>
</organism>
<accession>A0ABS9X6V5</accession>
<keyword evidence="2" id="KW-1185">Reference proteome</keyword>
<reference evidence="1" key="1">
    <citation type="submission" date="2022-01" db="EMBL/GenBank/DDBJ databases">
        <title>Colwellia maritima, isolated from seawater.</title>
        <authorList>
            <person name="Kristyanto S."/>
            <person name="Jung J."/>
            <person name="Jeon C.O."/>
        </authorList>
    </citation>
    <scope>NUCLEOTIDE SEQUENCE</scope>
    <source>
        <strain evidence="1">MSW7</strain>
    </source>
</reference>
<dbReference type="EMBL" id="JAKKSL010000007">
    <property type="protein sequence ID" value="MCI2285964.1"/>
    <property type="molecule type" value="Genomic_DNA"/>
</dbReference>
<evidence type="ECO:0000313" key="1">
    <source>
        <dbReference type="EMBL" id="MCI2285964.1"/>
    </source>
</evidence>
<gene>
    <name evidence="1" type="ORF">L3081_24365</name>
</gene>
<proteinExistence type="predicted"/>
<comment type="caution">
    <text evidence="1">The sequence shown here is derived from an EMBL/GenBank/DDBJ whole genome shotgun (WGS) entry which is preliminary data.</text>
</comment>